<gene>
    <name evidence="6" type="ORF">HNY73_017164</name>
</gene>
<dbReference type="AlphaFoldDB" id="A0A8T0EMI3"/>
<evidence type="ECO:0000256" key="2">
    <source>
        <dbReference type="ARBA" id="ARBA00022741"/>
    </source>
</evidence>
<protein>
    <submittedName>
        <fullName evidence="6">Heat shock 70 kDa protein 1 like protein</fullName>
    </submittedName>
</protein>
<dbReference type="Pfam" id="PF00012">
    <property type="entry name" value="HSP70"/>
    <property type="match status" value="1"/>
</dbReference>
<organism evidence="6 7">
    <name type="scientific">Argiope bruennichi</name>
    <name type="common">Wasp spider</name>
    <name type="synonym">Aranea bruennichi</name>
    <dbReference type="NCBI Taxonomy" id="94029"/>
    <lineage>
        <taxon>Eukaryota</taxon>
        <taxon>Metazoa</taxon>
        <taxon>Ecdysozoa</taxon>
        <taxon>Arthropoda</taxon>
        <taxon>Chelicerata</taxon>
        <taxon>Arachnida</taxon>
        <taxon>Araneae</taxon>
        <taxon>Araneomorphae</taxon>
        <taxon>Entelegynae</taxon>
        <taxon>Araneoidea</taxon>
        <taxon>Araneidae</taxon>
        <taxon>Argiope</taxon>
    </lineage>
</organism>
<keyword evidence="2" id="KW-0547">Nucleotide-binding</keyword>
<dbReference type="InterPro" id="IPR029048">
    <property type="entry name" value="HSP70_C_sf"/>
</dbReference>
<evidence type="ECO:0000256" key="5">
    <source>
        <dbReference type="SAM" id="MobiDB-lite"/>
    </source>
</evidence>
<dbReference type="SUPFAM" id="SSF100920">
    <property type="entry name" value="Heat shock protein 70kD (HSP70), peptide-binding domain"/>
    <property type="match status" value="1"/>
</dbReference>
<dbReference type="InterPro" id="IPR029047">
    <property type="entry name" value="HSP70_peptide-bd_sf"/>
</dbReference>
<sequence>MKETTSQKDNHLLLTFLPLETHLHQEEYHRLEGHLSDANELKMCPATDKCSGNTRSITITNDKGRLSKAEIERMLAEAKQYEREDKEQCQKTNNTLAEKDEIDHKMKEAQSQLSPIMTKLHQGGTPNTGQGAKATNAGGDGPVIEEVD</sequence>
<dbReference type="Proteomes" id="UP000807504">
    <property type="component" value="Unassembled WGS sequence"/>
</dbReference>
<keyword evidence="6" id="KW-0346">Stress response</keyword>
<evidence type="ECO:0000313" key="6">
    <source>
        <dbReference type="EMBL" id="KAF8774634.1"/>
    </source>
</evidence>
<dbReference type="GO" id="GO:0140662">
    <property type="term" value="F:ATP-dependent protein folding chaperone"/>
    <property type="evidence" value="ECO:0007669"/>
    <property type="project" value="InterPro"/>
</dbReference>
<accession>A0A8T0EMI3</accession>
<keyword evidence="4" id="KW-0175">Coiled coil</keyword>
<name>A0A8T0EMI3_ARGBR</name>
<dbReference type="EMBL" id="JABXBU010002227">
    <property type="protein sequence ID" value="KAF8774634.1"/>
    <property type="molecule type" value="Genomic_DNA"/>
</dbReference>
<keyword evidence="7" id="KW-1185">Reference proteome</keyword>
<feature type="coiled-coil region" evidence="4">
    <location>
        <begin position="64"/>
        <end position="91"/>
    </location>
</feature>
<reference evidence="6" key="2">
    <citation type="submission" date="2020-06" db="EMBL/GenBank/DDBJ databases">
        <authorList>
            <person name="Sheffer M."/>
        </authorList>
    </citation>
    <scope>NUCLEOTIDE SEQUENCE</scope>
</reference>
<dbReference type="GO" id="GO:0005524">
    <property type="term" value="F:ATP binding"/>
    <property type="evidence" value="ECO:0007669"/>
    <property type="project" value="UniProtKB-KW"/>
</dbReference>
<reference evidence="6" key="1">
    <citation type="journal article" date="2020" name="bioRxiv">
        <title>Chromosome-level reference genome of the European wasp spider Argiope bruennichi: a resource for studies on range expansion and evolutionary adaptation.</title>
        <authorList>
            <person name="Sheffer M.M."/>
            <person name="Hoppe A."/>
            <person name="Krehenwinkel H."/>
            <person name="Uhl G."/>
            <person name="Kuss A.W."/>
            <person name="Jensen L."/>
            <person name="Jensen C."/>
            <person name="Gillespie R.G."/>
            <person name="Hoff K.J."/>
            <person name="Prost S."/>
        </authorList>
    </citation>
    <scope>NUCLEOTIDE SEQUENCE</scope>
</reference>
<evidence type="ECO:0000313" key="7">
    <source>
        <dbReference type="Proteomes" id="UP000807504"/>
    </source>
</evidence>
<dbReference type="SUPFAM" id="SSF100934">
    <property type="entry name" value="Heat shock protein 70kD (HSP70), C-terminal subdomain"/>
    <property type="match status" value="1"/>
</dbReference>
<dbReference type="InterPro" id="IPR013126">
    <property type="entry name" value="Hsp_70_fam"/>
</dbReference>
<comment type="similarity">
    <text evidence="1">Belongs to the heat shock protein 70 family.</text>
</comment>
<evidence type="ECO:0000256" key="3">
    <source>
        <dbReference type="ARBA" id="ARBA00022840"/>
    </source>
</evidence>
<keyword evidence="3" id="KW-0067">ATP-binding</keyword>
<evidence type="ECO:0000256" key="4">
    <source>
        <dbReference type="SAM" id="Coils"/>
    </source>
</evidence>
<comment type="caution">
    <text evidence="6">The sequence shown here is derived from an EMBL/GenBank/DDBJ whole genome shotgun (WGS) entry which is preliminary data.</text>
</comment>
<dbReference type="Gene3D" id="2.60.34.10">
    <property type="entry name" value="Substrate Binding Domain Of DNAk, Chain A, domain 1"/>
    <property type="match status" value="1"/>
</dbReference>
<proteinExistence type="inferred from homology"/>
<feature type="region of interest" description="Disordered" evidence="5">
    <location>
        <begin position="118"/>
        <end position="148"/>
    </location>
</feature>
<evidence type="ECO:0000256" key="1">
    <source>
        <dbReference type="ARBA" id="ARBA00007381"/>
    </source>
</evidence>